<reference evidence="5 6" key="1">
    <citation type="journal article" date="2018" name="IMA Fungus">
        <title>IMA Genome-F 9: Draft genome sequence of Annulohypoxylon stygium, Aspergillus mulundensis, Berkeleyomyces basicola (syn. Thielaviopsis basicola), Ceratocystis smalleyi, two Cercospora beticola strains, Coleophoma cylindrospora, Fusarium fracticaudum, Phialophora cf. hyalina, and Morchella septimelata.</title>
        <authorList>
            <person name="Wingfield B.D."/>
            <person name="Bills G.F."/>
            <person name="Dong Y."/>
            <person name="Huang W."/>
            <person name="Nel W.J."/>
            <person name="Swalarsk-Parry B.S."/>
            <person name="Vaghefi N."/>
            <person name="Wilken P.M."/>
            <person name="An Z."/>
            <person name="de Beer Z.W."/>
            <person name="De Vos L."/>
            <person name="Chen L."/>
            <person name="Duong T.A."/>
            <person name="Gao Y."/>
            <person name="Hammerbacher A."/>
            <person name="Kikkert J.R."/>
            <person name="Li Y."/>
            <person name="Li H."/>
            <person name="Li K."/>
            <person name="Li Q."/>
            <person name="Liu X."/>
            <person name="Ma X."/>
            <person name="Naidoo K."/>
            <person name="Pethybridge S.J."/>
            <person name="Sun J."/>
            <person name="Steenkamp E.T."/>
            <person name="van der Nest M.A."/>
            <person name="van Wyk S."/>
            <person name="Wingfield M.J."/>
            <person name="Xiong C."/>
            <person name="Yue Q."/>
            <person name="Zhang X."/>
        </authorList>
    </citation>
    <scope>NUCLEOTIDE SEQUENCE [LARGE SCALE GENOMIC DNA]</scope>
    <source>
        <strain evidence="5 6">BP6252</strain>
    </source>
</reference>
<dbReference type="PANTHER" id="PTHR24123:SF33">
    <property type="entry name" value="PROTEIN HOS4"/>
    <property type="match status" value="1"/>
</dbReference>
<feature type="repeat" description="ANK" evidence="3">
    <location>
        <begin position="655"/>
        <end position="687"/>
    </location>
</feature>
<dbReference type="SUPFAM" id="SSF48403">
    <property type="entry name" value="Ankyrin repeat"/>
    <property type="match status" value="2"/>
</dbReference>
<evidence type="ECO:0000313" key="6">
    <source>
        <dbReference type="Proteomes" id="UP000256645"/>
    </source>
</evidence>
<dbReference type="EMBL" id="PDLM01000024">
    <property type="protein sequence ID" value="RDW57076.1"/>
    <property type="molecule type" value="Genomic_DNA"/>
</dbReference>
<gene>
    <name evidence="5" type="ORF">BP6252_13891</name>
</gene>
<feature type="repeat" description="ANK" evidence="3">
    <location>
        <begin position="1431"/>
        <end position="1463"/>
    </location>
</feature>
<comment type="caution">
    <text evidence="5">The sequence shown here is derived from an EMBL/GenBank/DDBJ whole genome shotgun (WGS) entry which is preliminary data.</text>
</comment>
<evidence type="ECO:0000256" key="2">
    <source>
        <dbReference type="ARBA" id="ARBA00023043"/>
    </source>
</evidence>
<organism evidence="5 6">
    <name type="scientific">Coleophoma cylindrospora</name>
    <dbReference type="NCBI Taxonomy" id="1849047"/>
    <lineage>
        <taxon>Eukaryota</taxon>
        <taxon>Fungi</taxon>
        <taxon>Dikarya</taxon>
        <taxon>Ascomycota</taxon>
        <taxon>Pezizomycotina</taxon>
        <taxon>Leotiomycetes</taxon>
        <taxon>Helotiales</taxon>
        <taxon>Dermateaceae</taxon>
        <taxon>Coleophoma</taxon>
    </lineage>
</organism>
<dbReference type="PROSITE" id="PS50088">
    <property type="entry name" value="ANK_REPEAT"/>
    <property type="match status" value="11"/>
</dbReference>
<dbReference type="InterPro" id="IPR027417">
    <property type="entry name" value="P-loop_NTPase"/>
</dbReference>
<dbReference type="Proteomes" id="UP000256645">
    <property type="component" value="Unassembled WGS sequence"/>
</dbReference>
<keyword evidence="6" id="KW-1185">Reference proteome</keyword>
<keyword evidence="2 3" id="KW-0040">ANK repeat</keyword>
<evidence type="ECO:0000256" key="1">
    <source>
        <dbReference type="ARBA" id="ARBA00022737"/>
    </source>
</evidence>
<evidence type="ECO:0000256" key="3">
    <source>
        <dbReference type="PROSITE-ProRule" id="PRU00023"/>
    </source>
</evidence>
<feature type="repeat" description="ANK" evidence="3">
    <location>
        <begin position="923"/>
        <end position="951"/>
    </location>
</feature>
<dbReference type="PANTHER" id="PTHR24123">
    <property type="entry name" value="ANKYRIN REPEAT-CONTAINING"/>
    <property type="match status" value="1"/>
</dbReference>
<dbReference type="Gene3D" id="3.40.50.300">
    <property type="entry name" value="P-loop containing nucleotide triphosphate hydrolases"/>
    <property type="match status" value="1"/>
</dbReference>
<feature type="repeat" description="ANK" evidence="3">
    <location>
        <begin position="1398"/>
        <end position="1430"/>
    </location>
</feature>
<dbReference type="InterPro" id="IPR056884">
    <property type="entry name" value="NPHP3-like_N"/>
</dbReference>
<feature type="repeat" description="ANK" evidence="3">
    <location>
        <begin position="1365"/>
        <end position="1397"/>
    </location>
</feature>
<dbReference type="SUPFAM" id="SSF52540">
    <property type="entry name" value="P-loop containing nucleoside triphosphate hydrolases"/>
    <property type="match status" value="1"/>
</dbReference>
<feature type="repeat" description="ANK" evidence="3">
    <location>
        <begin position="890"/>
        <end position="922"/>
    </location>
</feature>
<dbReference type="Pfam" id="PF00023">
    <property type="entry name" value="Ank"/>
    <property type="match status" value="1"/>
</dbReference>
<dbReference type="Pfam" id="PF24883">
    <property type="entry name" value="NPHP3_N"/>
    <property type="match status" value="1"/>
</dbReference>
<sequence>MAEILGIASGVAGLISLAMEITRLSYGYISDIRSAHSTQKEYLREMSALTEVLLRIEEAMEGLEDQAVAMTPSTNLSKGAIRDCTKELDGLRAELKKPSPSIFWPLKELGLKKTIQSLHQFRSIFSSFLAAQTLVTVSATHREVNRLGYHQDQTELLAWIGNPKDTSGPVLSPFPGTGEWFVESDTYRNWVVGNGSSLLWCHGPPGVGKSMLASVALQHLSESLGGASVCLLHYFCEFSNRKEQKKEAIWKSLLRQVIAQGRVQAIATLRGRSGSSRPASSKELSDALDTICSSEKVILILDGSDELENVRDMKAILNPFIKHRCKVLVTSRDLPEIRSVLTMASILEVQADRDDLRSYVASQFEENDLEDLLEKYPELETEIIDKSNGIFLLGKILVNHLLELTTAKEMRKALQSYPTHLDQAFESSLERINSQSKSHSALAHRVIGWIVSAERKLLMSELIHGLGTEEGIDIIDDENLLAPKTILKVCGGLVIANVQDGTVNMVHTTVYTWFGNRDTVHFHEDLARSCLRYLVIRPLSAGPAETAEEMDERMGSLPFLSYASQHWRKHILDDTMEDNLGDAINRLLDNAKFRSAAFQASNYKNRLKDLAIRSASFDAIPTHHSILHVAAYWNLPNKIYEVLTDDGELNSVDSQDWTPLHWACFGRSQKAIPILVAHGAKIDAKDSVGWTPLFWAALNGDTATVELLLKNNANHLERDIHSWTALRWAAARQQTDIIRILLNHHTKNLSRFHESRKTSLKQLSVQEALRYSTKKDVHSDLLDELQDQKITASLGNHDSDDLYSILHDESFDVSRLWNSGHFDPPVGNVWRTMNKAERINGIEYYIEKKSIGSESPKVWRSNLLYAAIKDDRLLAVKLLIELGADVNDKKTRTPLHAAAFRKDPSIAEVLLEHGANIEAIDYQGLTPLQQAVLNGFEKIVELLLSRGASVNFMCLDTEKEGTEVHSYKVHFHHETASSKTPLMLACGLSAPSEDPTLPNRIVQLLLENGADVNIREIRPEGMTAIHYAARSRNPQILQLIIDAGANCTALDNLNRTSIHHLVLGIKETRMKSPLFDSDGNCLPGMATSCLTILSQICGTKYLSQTAEWMEHYKVSRSSWHFMMSVHTPMSLAILLGDWEVFQGLRRFGARFETNVLLDTMLDEPFLALQPDAVDILSENGANIPSGGAPWIGQIYVLSSSHDIKRKEVERLTAILIKLVSRGLDINTKDWNEQTLLHTTVCRIELHELTKSLLKLGADPYQNNGDGLDSFLLAGLSHNFDTLRDLLEHTKNHPSENHWTQYLNYAKTAQDSEIITAICSAIKVAGLIDIACKSGTLLCQAVRSGNEDFVRALVKYDADTNLGDDQGQRPLHFGAASGHTSIVETLITSGAALEVCDKTERTPLHLSALNGHVEVVKLLLFKGASPITTDSRGWQPLHFAVWGNNTEAVQCFIEAGVSLQAETSHYNSQGQRGRPSRLTYNNKWTATPLHLAALVGNVAIVKLLLMKREGVNVNARTDNFELIDNYDSAPPIPTGGPTALHITLDNTKRFHEMGRSFLEIAALLVENGASVEGAADHLSFEDIQKFQEFPQLWDALRVGISADD</sequence>
<feature type="repeat" description="ANK" evidence="3">
    <location>
        <begin position="1020"/>
        <end position="1052"/>
    </location>
</feature>
<feature type="repeat" description="ANK" evidence="3">
    <location>
        <begin position="1486"/>
        <end position="1515"/>
    </location>
</feature>
<dbReference type="OrthoDB" id="195446at2759"/>
<dbReference type="SMART" id="SM00248">
    <property type="entry name" value="ANK"/>
    <property type="match status" value="17"/>
</dbReference>
<dbReference type="STRING" id="1849047.A0A3D8Q5I2"/>
<keyword evidence="1" id="KW-0677">Repeat</keyword>
<evidence type="ECO:0000259" key="4">
    <source>
        <dbReference type="Pfam" id="PF24883"/>
    </source>
</evidence>
<feature type="repeat" description="ANK" evidence="3">
    <location>
        <begin position="1332"/>
        <end position="1364"/>
    </location>
</feature>
<dbReference type="InterPro" id="IPR002110">
    <property type="entry name" value="Ankyrin_rpt"/>
</dbReference>
<dbReference type="PRINTS" id="PR01415">
    <property type="entry name" value="ANKYRIN"/>
</dbReference>
<dbReference type="Gene3D" id="1.25.40.20">
    <property type="entry name" value="Ankyrin repeat-containing domain"/>
    <property type="match status" value="5"/>
</dbReference>
<protein>
    <recommendedName>
        <fullName evidence="4">Nephrocystin 3-like N-terminal domain-containing protein</fullName>
    </recommendedName>
</protein>
<feature type="repeat" description="ANK" evidence="3">
    <location>
        <begin position="688"/>
        <end position="720"/>
    </location>
</feature>
<proteinExistence type="predicted"/>
<feature type="domain" description="Nephrocystin 3-like N-terminal" evidence="4">
    <location>
        <begin position="176"/>
        <end position="332"/>
    </location>
</feature>
<name>A0A3D8Q5I2_9HELO</name>
<dbReference type="InterPro" id="IPR051165">
    <property type="entry name" value="Multifunctional_ANK_Repeat"/>
</dbReference>
<accession>A0A3D8Q5I2</accession>
<evidence type="ECO:0000313" key="5">
    <source>
        <dbReference type="EMBL" id="RDW57076.1"/>
    </source>
</evidence>
<feature type="repeat" description="ANK" evidence="3">
    <location>
        <begin position="977"/>
        <end position="1017"/>
    </location>
</feature>
<dbReference type="PROSITE" id="PS50297">
    <property type="entry name" value="ANK_REP_REGION"/>
    <property type="match status" value="8"/>
</dbReference>
<dbReference type="Pfam" id="PF12796">
    <property type="entry name" value="Ank_2"/>
    <property type="match status" value="4"/>
</dbReference>
<dbReference type="InterPro" id="IPR036770">
    <property type="entry name" value="Ankyrin_rpt-contain_sf"/>
</dbReference>